<sequence>MDRFQDLRVFTRVAELASFTAAADQLGLPKASVSTAVKRLEESLGVLLLQRTTRRVRPTPEGRAFYERGKDLLADLDEMTSMFQVGGETLTGRLRVDMPSSTARKFVIPRLPEFLAAHPLLEVELSATDRRVDPVREGFDCVMRVGETGDVSLFARGLGAFAIINAASPDYLARHGTPRTLADLAGHRLIHYVPVLGGRSPGFEYPHGDGFAALPMGGALTVNSAESYDAACLAGLGIVQAPEAGLRAHLEAGRLVEVLPDLRPEPMPVTLLYPQRRHLPRRTAVFMDWIQGIMAPYLEPR</sequence>
<name>A0A9Q3UPI1_9GAMM</name>
<proteinExistence type="inferred from homology"/>
<dbReference type="GO" id="GO:0006351">
    <property type="term" value="P:DNA-templated transcription"/>
    <property type="evidence" value="ECO:0007669"/>
    <property type="project" value="TreeGrafter"/>
</dbReference>
<dbReference type="AlphaFoldDB" id="A0A9Q3UPI1"/>
<evidence type="ECO:0000259" key="5">
    <source>
        <dbReference type="PROSITE" id="PS50931"/>
    </source>
</evidence>
<feature type="domain" description="HTH lysR-type" evidence="5">
    <location>
        <begin position="1"/>
        <end position="59"/>
    </location>
</feature>
<reference evidence="6" key="1">
    <citation type="submission" date="2021-10" db="EMBL/GenBank/DDBJ databases">
        <title>The diversity and Nitrogen Metabolism of Culturable Nitrate-Utilizing Bacteria Within the Oxygen Minimum Zone of the Changjiang (Yangtze River)Estuary.</title>
        <authorList>
            <person name="Zhang D."/>
            <person name="Zheng J."/>
            <person name="Liu S."/>
            <person name="He W."/>
        </authorList>
    </citation>
    <scope>NUCLEOTIDE SEQUENCE</scope>
    <source>
        <strain evidence="6">FXH-223</strain>
    </source>
</reference>
<protein>
    <submittedName>
        <fullName evidence="6">LysR family transcriptional regulator</fullName>
    </submittedName>
</protein>
<keyword evidence="7" id="KW-1185">Reference proteome</keyword>
<dbReference type="InterPro" id="IPR058163">
    <property type="entry name" value="LysR-type_TF_proteobact-type"/>
</dbReference>
<keyword evidence="2" id="KW-0805">Transcription regulation</keyword>
<dbReference type="InterPro" id="IPR036388">
    <property type="entry name" value="WH-like_DNA-bd_sf"/>
</dbReference>
<dbReference type="FunFam" id="3.40.190.290:FF:000001">
    <property type="entry name" value="Transcriptional regulator, LysR family"/>
    <property type="match status" value="1"/>
</dbReference>
<evidence type="ECO:0000313" key="6">
    <source>
        <dbReference type="EMBL" id="MCC4309142.1"/>
    </source>
</evidence>
<dbReference type="Proteomes" id="UP001108027">
    <property type="component" value="Unassembled WGS sequence"/>
</dbReference>
<dbReference type="FunFam" id="1.10.10.10:FF:000001">
    <property type="entry name" value="LysR family transcriptional regulator"/>
    <property type="match status" value="1"/>
</dbReference>
<dbReference type="Pfam" id="PF00126">
    <property type="entry name" value="HTH_1"/>
    <property type="match status" value="1"/>
</dbReference>
<dbReference type="SUPFAM" id="SSF53850">
    <property type="entry name" value="Periplasmic binding protein-like II"/>
    <property type="match status" value="1"/>
</dbReference>
<dbReference type="SUPFAM" id="SSF46785">
    <property type="entry name" value="Winged helix' DNA-binding domain"/>
    <property type="match status" value="1"/>
</dbReference>
<dbReference type="GO" id="GO:0043565">
    <property type="term" value="F:sequence-specific DNA binding"/>
    <property type="evidence" value="ECO:0007669"/>
    <property type="project" value="TreeGrafter"/>
</dbReference>
<organism evidence="6 7">
    <name type="scientific">Alloalcanivorax marinus</name>
    <dbReference type="NCBI Taxonomy" id="1177169"/>
    <lineage>
        <taxon>Bacteria</taxon>
        <taxon>Pseudomonadati</taxon>
        <taxon>Pseudomonadota</taxon>
        <taxon>Gammaproteobacteria</taxon>
        <taxon>Oceanospirillales</taxon>
        <taxon>Alcanivoracaceae</taxon>
        <taxon>Alloalcanivorax</taxon>
    </lineage>
</organism>
<dbReference type="Gene3D" id="3.40.190.290">
    <property type="match status" value="1"/>
</dbReference>
<evidence type="ECO:0000256" key="3">
    <source>
        <dbReference type="ARBA" id="ARBA00023125"/>
    </source>
</evidence>
<evidence type="ECO:0000313" key="7">
    <source>
        <dbReference type="Proteomes" id="UP001108027"/>
    </source>
</evidence>
<dbReference type="EMBL" id="JAJGNA010000012">
    <property type="protein sequence ID" value="MCC4309142.1"/>
    <property type="molecule type" value="Genomic_DNA"/>
</dbReference>
<evidence type="ECO:0000256" key="4">
    <source>
        <dbReference type="ARBA" id="ARBA00023163"/>
    </source>
</evidence>
<comment type="caution">
    <text evidence="6">The sequence shown here is derived from an EMBL/GenBank/DDBJ whole genome shotgun (WGS) entry which is preliminary data.</text>
</comment>
<dbReference type="Gene3D" id="1.10.10.10">
    <property type="entry name" value="Winged helix-like DNA-binding domain superfamily/Winged helix DNA-binding domain"/>
    <property type="match status" value="1"/>
</dbReference>
<keyword evidence="4" id="KW-0804">Transcription</keyword>
<dbReference type="PRINTS" id="PR00039">
    <property type="entry name" value="HTHLYSR"/>
</dbReference>
<dbReference type="PANTHER" id="PTHR30537:SF72">
    <property type="entry name" value="LYSR FAMILY TRANSCRIPTIONAL REGULATOR"/>
    <property type="match status" value="1"/>
</dbReference>
<dbReference type="RefSeq" id="WP_228234076.1">
    <property type="nucleotide sequence ID" value="NZ_JAJGNA010000012.1"/>
</dbReference>
<evidence type="ECO:0000256" key="1">
    <source>
        <dbReference type="ARBA" id="ARBA00009437"/>
    </source>
</evidence>
<comment type="similarity">
    <text evidence="1">Belongs to the LysR transcriptional regulatory family.</text>
</comment>
<accession>A0A9Q3UPI1</accession>
<dbReference type="Pfam" id="PF03466">
    <property type="entry name" value="LysR_substrate"/>
    <property type="match status" value="1"/>
</dbReference>
<dbReference type="InterPro" id="IPR005119">
    <property type="entry name" value="LysR_subst-bd"/>
</dbReference>
<dbReference type="InterPro" id="IPR036390">
    <property type="entry name" value="WH_DNA-bd_sf"/>
</dbReference>
<dbReference type="InterPro" id="IPR000847">
    <property type="entry name" value="LysR_HTH_N"/>
</dbReference>
<dbReference type="PANTHER" id="PTHR30537">
    <property type="entry name" value="HTH-TYPE TRANSCRIPTIONAL REGULATOR"/>
    <property type="match status" value="1"/>
</dbReference>
<keyword evidence="3" id="KW-0238">DNA-binding</keyword>
<dbReference type="CDD" id="cd08472">
    <property type="entry name" value="PBP2_CrgA_like_3"/>
    <property type="match status" value="1"/>
</dbReference>
<dbReference type="GO" id="GO:0003700">
    <property type="term" value="F:DNA-binding transcription factor activity"/>
    <property type="evidence" value="ECO:0007669"/>
    <property type="project" value="InterPro"/>
</dbReference>
<evidence type="ECO:0000256" key="2">
    <source>
        <dbReference type="ARBA" id="ARBA00023015"/>
    </source>
</evidence>
<gene>
    <name evidence="6" type="ORF">LL252_11220</name>
</gene>
<dbReference type="PROSITE" id="PS50931">
    <property type="entry name" value="HTH_LYSR"/>
    <property type="match status" value="1"/>
</dbReference>